<proteinExistence type="predicted"/>
<organism evidence="1 2">
    <name type="scientific">Symbiodinium microadriaticum</name>
    <name type="common">Dinoflagellate</name>
    <name type="synonym">Zooxanthella microadriatica</name>
    <dbReference type="NCBI Taxonomy" id="2951"/>
    <lineage>
        <taxon>Eukaryota</taxon>
        <taxon>Sar</taxon>
        <taxon>Alveolata</taxon>
        <taxon>Dinophyceae</taxon>
        <taxon>Suessiales</taxon>
        <taxon>Symbiodiniaceae</taxon>
        <taxon>Symbiodinium</taxon>
    </lineage>
</organism>
<keyword evidence="2" id="KW-1185">Reference proteome</keyword>
<protein>
    <submittedName>
        <fullName evidence="1">Uncharacterized protein</fullName>
    </submittedName>
</protein>
<dbReference type="AlphaFoldDB" id="A0A1Q9C1U3"/>
<evidence type="ECO:0000313" key="1">
    <source>
        <dbReference type="EMBL" id="OLP76881.1"/>
    </source>
</evidence>
<evidence type="ECO:0000313" key="2">
    <source>
        <dbReference type="Proteomes" id="UP000186817"/>
    </source>
</evidence>
<dbReference type="EMBL" id="LSRX01001894">
    <property type="protein sequence ID" value="OLP76881.1"/>
    <property type="molecule type" value="Genomic_DNA"/>
</dbReference>
<dbReference type="Proteomes" id="UP000186817">
    <property type="component" value="Unassembled WGS sequence"/>
</dbReference>
<gene>
    <name evidence="1" type="ORF">AK812_SmicGene43126</name>
</gene>
<comment type="caution">
    <text evidence="1">The sequence shown here is derived from an EMBL/GenBank/DDBJ whole genome shotgun (WGS) entry which is preliminary data.</text>
</comment>
<reference evidence="1 2" key="1">
    <citation type="submission" date="2016-02" db="EMBL/GenBank/DDBJ databases">
        <title>Genome analysis of coral dinoflagellate symbionts highlights evolutionary adaptations to a symbiotic lifestyle.</title>
        <authorList>
            <person name="Aranda M."/>
            <person name="Li Y."/>
            <person name="Liew Y.J."/>
            <person name="Baumgarten S."/>
            <person name="Simakov O."/>
            <person name="Wilson M."/>
            <person name="Piel J."/>
            <person name="Ashoor H."/>
            <person name="Bougouffa S."/>
            <person name="Bajic V.B."/>
            <person name="Ryu T."/>
            <person name="Ravasi T."/>
            <person name="Bayer T."/>
            <person name="Micklem G."/>
            <person name="Kim H."/>
            <person name="Bhak J."/>
            <person name="Lajeunesse T.C."/>
            <person name="Voolstra C.R."/>
        </authorList>
    </citation>
    <scope>NUCLEOTIDE SEQUENCE [LARGE SCALE GENOMIC DNA]</scope>
    <source>
        <strain evidence="1 2">CCMP2467</strain>
    </source>
</reference>
<accession>A0A1Q9C1U3</accession>
<name>A0A1Q9C1U3_SYMMI</name>
<sequence length="75" mass="8724">MFVPTVLETHIQQVKNALAIILNWVQSMSEKQLDTMFEMLESERKKSVQITSVVALFMPFVREYSEFEVGNLDID</sequence>